<reference evidence="1 2" key="1">
    <citation type="submission" date="2018-10" db="EMBL/GenBank/DDBJ databases">
        <title>Draft genome of Cortibacter populi DSM10536.</title>
        <authorList>
            <person name="Bernier A.-M."/>
            <person name="Bernard K."/>
        </authorList>
    </citation>
    <scope>NUCLEOTIDE SEQUENCE [LARGE SCALE GENOMIC DNA]</scope>
    <source>
        <strain evidence="1 2">DSM 105136</strain>
    </source>
</reference>
<protein>
    <submittedName>
        <fullName evidence="1">Uncharacterized protein</fullName>
    </submittedName>
</protein>
<comment type="caution">
    <text evidence="1">The sequence shown here is derived from an EMBL/GenBank/DDBJ whole genome shotgun (WGS) entry which is preliminary data.</text>
</comment>
<keyword evidence="2" id="KW-1185">Reference proteome</keyword>
<evidence type="ECO:0000313" key="1">
    <source>
        <dbReference type="EMBL" id="RMX08221.1"/>
    </source>
</evidence>
<organism evidence="1 2">
    <name type="scientific">Corticibacter populi</name>
    <dbReference type="NCBI Taxonomy" id="1550736"/>
    <lineage>
        <taxon>Bacteria</taxon>
        <taxon>Pseudomonadati</taxon>
        <taxon>Pseudomonadota</taxon>
        <taxon>Betaproteobacteria</taxon>
        <taxon>Burkholderiales</taxon>
        <taxon>Comamonadaceae</taxon>
        <taxon>Corticibacter</taxon>
    </lineage>
</organism>
<dbReference type="EMBL" id="RDQO01000001">
    <property type="protein sequence ID" value="RMX08221.1"/>
    <property type="molecule type" value="Genomic_DNA"/>
</dbReference>
<sequence length="103" mass="11538">MPKNPIVSDLPELSEEQRRLFHMAFNEWMQICTEDDYRKLTVDLREQVAPGQICSVVSLIQACFARQELLADVPASLVQLLQARNWLRPSACGSSATGSAPIH</sequence>
<evidence type="ECO:0000313" key="2">
    <source>
        <dbReference type="Proteomes" id="UP000278006"/>
    </source>
</evidence>
<name>A0A3M6QZ65_9BURK</name>
<proteinExistence type="predicted"/>
<dbReference type="OrthoDB" id="8910503at2"/>
<gene>
    <name evidence="1" type="ORF">D8I35_03670</name>
</gene>
<dbReference type="RefSeq" id="WP_122226345.1">
    <property type="nucleotide sequence ID" value="NZ_RDQO01000001.1"/>
</dbReference>
<dbReference type="Proteomes" id="UP000278006">
    <property type="component" value="Unassembled WGS sequence"/>
</dbReference>
<accession>A0A3M6QZ65</accession>
<dbReference type="AlphaFoldDB" id="A0A3M6QZ65"/>